<organism evidence="5 6">
    <name type="scientific">Monascus purpureus</name>
    <name type="common">Red mold</name>
    <name type="synonym">Monascus anka</name>
    <dbReference type="NCBI Taxonomy" id="5098"/>
    <lineage>
        <taxon>Eukaryota</taxon>
        <taxon>Fungi</taxon>
        <taxon>Dikarya</taxon>
        <taxon>Ascomycota</taxon>
        <taxon>Pezizomycotina</taxon>
        <taxon>Eurotiomycetes</taxon>
        <taxon>Eurotiomycetidae</taxon>
        <taxon>Eurotiales</taxon>
        <taxon>Aspergillaceae</taxon>
        <taxon>Monascus</taxon>
    </lineage>
</organism>
<dbReference type="AlphaFoldDB" id="A0A507QQ69"/>
<dbReference type="InterPro" id="IPR013024">
    <property type="entry name" value="GGCT-like"/>
</dbReference>
<dbReference type="GO" id="GO:0016740">
    <property type="term" value="F:transferase activity"/>
    <property type="evidence" value="ECO:0007669"/>
    <property type="project" value="UniProtKB-KW"/>
</dbReference>
<proteinExistence type="inferred from homology"/>
<dbReference type="Gene3D" id="3.10.490.10">
    <property type="entry name" value="Gamma-glutamyl cyclotransferase-like"/>
    <property type="match status" value="1"/>
</dbReference>
<name>A0A507QQ69_MONPU</name>
<dbReference type="EMBL" id="VIFY01000164">
    <property type="protein sequence ID" value="TQB69244.1"/>
    <property type="molecule type" value="Genomic_DNA"/>
</dbReference>
<dbReference type="OrthoDB" id="1044435at2759"/>
<comment type="similarity">
    <text evidence="1">Belongs to the gamma-glutamylcyclotransferase family.</text>
</comment>
<protein>
    <recommendedName>
        <fullName evidence="3">Putative gamma-glutamylcyclotransferase</fullName>
    </recommendedName>
</protein>
<gene>
    <name evidence="5" type="ORF">MPDQ_002148</name>
</gene>
<reference evidence="5 6" key="1">
    <citation type="submission" date="2019-06" db="EMBL/GenBank/DDBJ databases">
        <title>Wine fermentation using esterase from Monascus purpureus.</title>
        <authorList>
            <person name="Geng C."/>
            <person name="Zhang Y."/>
        </authorList>
    </citation>
    <scope>NUCLEOTIDE SEQUENCE [LARGE SCALE GENOMIC DNA]</scope>
    <source>
        <strain evidence="5">HQ1</strain>
    </source>
</reference>
<evidence type="ECO:0000256" key="2">
    <source>
        <dbReference type="ARBA" id="ARBA00022679"/>
    </source>
</evidence>
<comment type="caution">
    <text evidence="5">The sequence shown here is derived from an EMBL/GenBank/DDBJ whole genome shotgun (WGS) entry which is preliminary data.</text>
</comment>
<keyword evidence="6" id="KW-1185">Reference proteome</keyword>
<dbReference type="InterPro" id="IPR045038">
    <property type="entry name" value="AIG2-like"/>
</dbReference>
<dbReference type="Pfam" id="PF06094">
    <property type="entry name" value="GGACT"/>
    <property type="match status" value="1"/>
</dbReference>
<keyword evidence="2" id="KW-0808">Transferase</keyword>
<evidence type="ECO:0000256" key="3">
    <source>
        <dbReference type="ARBA" id="ARBA00030602"/>
    </source>
</evidence>
<dbReference type="PANTHER" id="PTHR31544:SF2">
    <property type="entry name" value="AIG2-LIKE PROTEIN D"/>
    <property type="match status" value="1"/>
</dbReference>
<dbReference type="CDD" id="cd06661">
    <property type="entry name" value="GGCT_like"/>
    <property type="match status" value="1"/>
</dbReference>
<dbReference type="PANTHER" id="PTHR31544">
    <property type="entry name" value="AIG2-LIKE PROTEIN D"/>
    <property type="match status" value="1"/>
</dbReference>
<dbReference type="Proteomes" id="UP000319663">
    <property type="component" value="Unassembled WGS sequence"/>
</dbReference>
<evidence type="ECO:0000313" key="5">
    <source>
        <dbReference type="EMBL" id="TQB69244.1"/>
    </source>
</evidence>
<evidence type="ECO:0000313" key="6">
    <source>
        <dbReference type="Proteomes" id="UP000319663"/>
    </source>
</evidence>
<evidence type="ECO:0000256" key="1">
    <source>
        <dbReference type="ARBA" id="ARBA00008861"/>
    </source>
</evidence>
<evidence type="ECO:0000259" key="4">
    <source>
        <dbReference type="Pfam" id="PF06094"/>
    </source>
</evidence>
<dbReference type="InterPro" id="IPR009288">
    <property type="entry name" value="AIG2-like_dom"/>
</dbReference>
<sequence length="239" mass="27257">MEPKPWYPDDFKFVLSNTLTEEHVDKILIKRGCSSRFVYGMLMLPTILKHFIAASKDSNLQKNMTQATLYGYKLYQVTKSNTPVIAPSSDPLASVDGVLIFGLDSQQRNSIYRLEGRSTRLVNVQVEISCRKDNDNVRSLRRIEAGTFAWTGDKQDLLLTGASFWKVDDLLKSPFYQNTEESKINKSKAKTPPPTENVLAIGTSFELPIRRPESHLNALRRRFESRSGNILDDIEWPDK</sequence>
<feature type="domain" description="Gamma-glutamylcyclotransferase AIG2-like" evidence="4">
    <location>
        <begin position="37"/>
        <end position="152"/>
    </location>
</feature>
<accession>A0A507QQ69</accession>